<evidence type="ECO:0000256" key="7">
    <source>
        <dbReference type="PIRSR" id="PIRSR600223-1"/>
    </source>
</evidence>
<evidence type="ECO:0000256" key="4">
    <source>
        <dbReference type="ARBA" id="ARBA00019232"/>
    </source>
</evidence>
<dbReference type="AlphaFoldDB" id="A0A126T0W6"/>
<dbReference type="Gene3D" id="2.10.109.10">
    <property type="entry name" value="Umud Fragment, subunit A"/>
    <property type="match status" value="1"/>
</dbReference>
<dbReference type="InterPro" id="IPR019756">
    <property type="entry name" value="Pept_S26A_signal_pept_1_Ser-AS"/>
</dbReference>
<dbReference type="GO" id="GO:0009003">
    <property type="term" value="F:signal peptidase activity"/>
    <property type="evidence" value="ECO:0007669"/>
    <property type="project" value="UniProtKB-EC"/>
</dbReference>
<comment type="catalytic activity">
    <reaction evidence="1 8">
        <text>Cleavage of hydrophobic, N-terminal signal or leader sequences from secreted and periplasmic proteins.</text>
        <dbReference type="EC" id="3.4.21.89"/>
    </reaction>
</comment>
<dbReference type="GO" id="GO:0016020">
    <property type="term" value="C:membrane"/>
    <property type="evidence" value="ECO:0007669"/>
    <property type="project" value="UniProtKB-SubCell"/>
</dbReference>
<organism evidence="11 12">
    <name type="scientific">Methylomonas denitrificans</name>
    <dbReference type="NCBI Taxonomy" id="1538553"/>
    <lineage>
        <taxon>Bacteria</taxon>
        <taxon>Pseudomonadati</taxon>
        <taxon>Pseudomonadota</taxon>
        <taxon>Gammaproteobacteria</taxon>
        <taxon>Methylococcales</taxon>
        <taxon>Methylococcaceae</taxon>
        <taxon>Methylomonas</taxon>
    </lineage>
</organism>
<evidence type="ECO:0000259" key="10">
    <source>
        <dbReference type="Pfam" id="PF10502"/>
    </source>
</evidence>
<feature type="active site" evidence="7">
    <location>
        <position position="128"/>
    </location>
</feature>
<dbReference type="CDD" id="cd06530">
    <property type="entry name" value="S26_SPase_I"/>
    <property type="match status" value="1"/>
</dbReference>
<dbReference type="InterPro" id="IPR019533">
    <property type="entry name" value="Peptidase_S26"/>
</dbReference>
<evidence type="ECO:0000256" key="8">
    <source>
        <dbReference type="RuleBase" id="RU003993"/>
    </source>
</evidence>
<keyword evidence="5 8" id="KW-0645">Protease</keyword>
<dbReference type="Proteomes" id="UP000030512">
    <property type="component" value="Chromosome"/>
</dbReference>
<dbReference type="EMBL" id="CP014476">
    <property type="protein sequence ID" value="AMK75725.1"/>
    <property type="molecule type" value="Genomic_DNA"/>
</dbReference>
<evidence type="ECO:0000313" key="11">
    <source>
        <dbReference type="EMBL" id="AMK75725.1"/>
    </source>
</evidence>
<dbReference type="GO" id="GO:0006465">
    <property type="term" value="P:signal peptide processing"/>
    <property type="evidence" value="ECO:0007669"/>
    <property type="project" value="InterPro"/>
</dbReference>
<dbReference type="PROSITE" id="PS00760">
    <property type="entry name" value="SPASE_I_2"/>
    <property type="match status" value="1"/>
</dbReference>
<dbReference type="RefSeq" id="WP_036274837.1">
    <property type="nucleotide sequence ID" value="NZ_CP014476.1"/>
</dbReference>
<feature type="domain" description="Peptidase S26" evidence="10">
    <location>
        <begin position="43"/>
        <end position="239"/>
    </location>
</feature>
<dbReference type="InterPro" id="IPR019758">
    <property type="entry name" value="Pept_S26A_signal_pept_1_CS"/>
</dbReference>
<dbReference type="Pfam" id="PF10502">
    <property type="entry name" value="Peptidase_S26"/>
    <property type="match status" value="1"/>
</dbReference>
<evidence type="ECO:0000256" key="3">
    <source>
        <dbReference type="ARBA" id="ARBA00013208"/>
    </source>
</evidence>
<dbReference type="KEGG" id="mdn:JT25_004370"/>
<reference evidence="11 12" key="1">
    <citation type="journal article" date="2015" name="Environ. Microbiol.">
        <title>Methane oxidation coupled to nitrate reduction under hypoxia by the Gammaproteobacterium Methylomonas denitrificans, sp. nov. type strain FJG1.</title>
        <authorList>
            <person name="Kits K.D."/>
            <person name="Klotz M.G."/>
            <person name="Stein L.Y."/>
        </authorList>
    </citation>
    <scope>NUCLEOTIDE SEQUENCE [LARGE SCALE GENOMIC DNA]</scope>
    <source>
        <strain evidence="11 12">FJG1</strain>
    </source>
</reference>
<keyword evidence="8" id="KW-0812">Transmembrane</keyword>
<dbReference type="OrthoDB" id="9815782at2"/>
<dbReference type="PRINTS" id="PR00727">
    <property type="entry name" value="LEADERPTASE"/>
</dbReference>
<dbReference type="EC" id="3.4.21.89" evidence="3 8"/>
<dbReference type="NCBIfam" id="TIGR02227">
    <property type="entry name" value="sigpep_I_bact"/>
    <property type="match status" value="1"/>
</dbReference>
<evidence type="ECO:0000256" key="9">
    <source>
        <dbReference type="RuleBase" id="RU362042"/>
    </source>
</evidence>
<dbReference type="GO" id="GO:0004252">
    <property type="term" value="F:serine-type endopeptidase activity"/>
    <property type="evidence" value="ECO:0007669"/>
    <property type="project" value="InterPro"/>
</dbReference>
<evidence type="ECO:0000313" key="12">
    <source>
        <dbReference type="Proteomes" id="UP000030512"/>
    </source>
</evidence>
<protein>
    <recommendedName>
        <fullName evidence="4 8">Signal peptidase I</fullName>
        <ecNumber evidence="3 8">3.4.21.89</ecNumber>
    </recommendedName>
</protein>
<dbReference type="PANTHER" id="PTHR43390">
    <property type="entry name" value="SIGNAL PEPTIDASE I"/>
    <property type="match status" value="1"/>
</dbReference>
<name>A0A126T0W6_9GAMM</name>
<dbReference type="PANTHER" id="PTHR43390:SF1">
    <property type="entry name" value="CHLOROPLAST PROCESSING PEPTIDASE"/>
    <property type="match status" value="1"/>
</dbReference>
<evidence type="ECO:0000256" key="6">
    <source>
        <dbReference type="ARBA" id="ARBA00022801"/>
    </source>
</evidence>
<sequence>MDYDFSFFLVVASFVTGVVWGGYCLYLKRVNLPYPTEKEPLLVEYARSFFPVVLIVLLLRSFLVEPFRIPSGSMMPTLLVGDFILVNKFSYGVRLPVLNTKVIEMGEPKRGDIVVFRFPKQPEVDYIKRVIGLPGDRIAYFDKKLYVNGIPAKQVSLGRYQGVGQGSNMTGAERLEEDLLGIEHSILVSRGASSVEDVFVVPQGQYFVMGDNRDNSNDSRYWGTVPEANLVGRAFFIWMNWDWQNNGIAFDRLGTVLR</sequence>
<comment type="caution">
    <text evidence="9">Lacks conserved residue(s) required for the propagation of feature annotation.</text>
</comment>
<dbReference type="InterPro" id="IPR000223">
    <property type="entry name" value="Pept_S26A_signal_pept_1"/>
</dbReference>
<dbReference type="InterPro" id="IPR036286">
    <property type="entry name" value="LexA/Signal_pep-like_sf"/>
</dbReference>
<keyword evidence="12" id="KW-1185">Reference proteome</keyword>
<dbReference type="SUPFAM" id="SSF51306">
    <property type="entry name" value="LexA/Signal peptidase"/>
    <property type="match status" value="1"/>
</dbReference>
<gene>
    <name evidence="11" type="ORF">JT25_004370</name>
</gene>
<comment type="subcellular location">
    <subcellularLocation>
        <location evidence="9">Membrane</location>
        <topology evidence="9">Multi-pass membrane protein</topology>
    </subcellularLocation>
</comment>
<keyword evidence="8" id="KW-0472">Membrane</keyword>
<feature type="active site" evidence="7">
    <location>
        <position position="73"/>
    </location>
</feature>
<accession>A0A126T0W6</accession>
<dbReference type="PROSITE" id="PS00501">
    <property type="entry name" value="SPASE_I_1"/>
    <property type="match status" value="1"/>
</dbReference>
<evidence type="ECO:0000256" key="2">
    <source>
        <dbReference type="ARBA" id="ARBA00009370"/>
    </source>
</evidence>
<feature type="transmembrane region" description="Helical" evidence="8">
    <location>
        <begin position="45"/>
        <end position="64"/>
    </location>
</feature>
<keyword evidence="6 8" id="KW-0378">Hydrolase</keyword>
<evidence type="ECO:0000256" key="5">
    <source>
        <dbReference type="ARBA" id="ARBA00022670"/>
    </source>
</evidence>
<evidence type="ECO:0000256" key="1">
    <source>
        <dbReference type="ARBA" id="ARBA00000677"/>
    </source>
</evidence>
<dbReference type="InterPro" id="IPR019757">
    <property type="entry name" value="Pept_S26A_signal_pept_1_Lys-AS"/>
</dbReference>
<keyword evidence="8" id="KW-1133">Transmembrane helix</keyword>
<dbReference type="PROSITE" id="PS00761">
    <property type="entry name" value="SPASE_I_3"/>
    <property type="match status" value="1"/>
</dbReference>
<dbReference type="STRING" id="1538553.JT25_004370"/>
<comment type="similarity">
    <text evidence="2 9">Belongs to the peptidase S26 family.</text>
</comment>
<proteinExistence type="inferred from homology"/>